<protein>
    <recommendedName>
        <fullName evidence="4">Type I restriction modification DNA specificity domain-containing protein</fullName>
    </recommendedName>
</protein>
<name>A0A6L2ZYA7_9LACT</name>
<dbReference type="GO" id="GO:0009307">
    <property type="term" value="P:DNA restriction-modification system"/>
    <property type="evidence" value="ECO:0007669"/>
    <property type="project" value="UniProtKB-KW"/>
</dbReference>
<keyword evidence="3" id="KW-0238">DNA-binding</keyword>
<dbReference type="Proteomes" id="UP000504756">
    <property type="component" value="Unassembled WGS sequence"/>
</dbReference>
<dbReference type="Gene3D" id="3.90.220.20">
    <property type="entry name" value="DNA methylase specificity domains"/>
    <property type="match status" value="2"/>
</dbReference>
<organism evidence="5 6">
    <name type="scientific">Lactococcus garvieae</name>
    <dbReference type="NCBI Taxonomy" id="1363"/>
    <lineage>
        <taxon>Bacteria</taxon>
        <taxon>Bacillati</taxon>
        <taxon>Bacillota</taxon>
        <taxon>Bacilli</taxon>
        <taxon>Lactobacillales</taxon>
        <taxon>Streptococcaceae</taxon>
        <taxon>Lactococcus</taxon>
    </lineage>
</organism>
<dbReference type="InterPro" id="IPR000055">
    <property type="entry name" value="Restrct_endonuc_typeI_TRD"/>
</dbReference>
<evidence type="ECO:0000256" key="1">
    <source>
        <dbReference type="ARBA" id="ARBA00010923"/>
    </source>
</evidence>
<evidence type="ECO:0000259" key="4">
    <source>
        <dbReference type="Pfam" id="PF01420"/>
    </source>
</evidence>
<reference evidence="5 6" key="1">
    <citation type="submission" date="2020-06" db="EMBL/GenBank/DDBJ databases">
        <title>Draft genome sequence of Lactic acid bacteria from Okinawan-style tofu.</title>
        <authorList>
            <person name="Takara I."/>
            <person name="Ikematsu S."/>
        </authorList>
    </citation>
    <scope>NUCLEOTIDE SEQUENCE [LARGE SCALE GENOMIC DNA]</scope>
    <source>
        <strain evidence="6">lg38</strain>
    </source>
</reference>
<keyword evidence="2" id="KW-0680">Restriction system</keyword>
<dbReference type="GO" id="GO:0003677">
    <property type="term" value="F:DNA binding"/>
    <property type="evidence" value="ECO:0007669"/>
    <property type="project" value="UniProtKB-KW"/>
</dbReference>
<feature type="domain" description="Type I restriction modification DNA specificity" evidence="4">
    <location>
        <begin position="178"/>
        <end position="336"/>
    </location>
</feature>
<dbReference type="Pfam" id="PF01420">
    <property type="entry name" value="Methylase_S"/>
    <property type="match status" value="2"/>
</dbReference>
<proteinExistence type="inferred from homology"/>
<dbReference type="SUPFAM" id="SSF116734">
    <property type="entry name" value="DNA methylase specificity domain"/>
    <property type="match status" value="2"/>
</dbReference>
<dbReference type="RefSeq" id="WP_176490692.1">
    <property type="nucleotide sequence ID" value="NZ_BLXU01000013.1"/>
</dbReference>
<evidence type="ECO:0000313" key="5">
    <source>
        <dbReference type="EMBL" id="GFO52651.1"/>
    </source>
</evidence>
<dbReference type="InterPro" id="IPR044946">
    <property type="entry name" value="Restrct_endonuc_typeI_TRD_sf"/>
</dbReference>
<gene>
    <name evidence="5" type="ORF">ikelab_19260</name>
</gene>
<evidence type="ECO:0000256" key="3">
    <source>
        <dbReference type="ARBA" id="ARBA00023125"/>
    </source>
</evidence>
<sequence>MKNKNWKPFELPEIFDEIYMGKPSDSGNLELGTVPLIGRSSIHNGYENNYKVLSSKINHAPLITVSLVGRSTAFYQEFDFATSQNILILKHKNLNKQNGLFLVNSINNYLKPFIKSYGLPGSLSRMRIAKIMLPVNSENVPDWDYMENYSQKKLAEFTTMYHVPKYHHITDKRGLNQVEWGTFFIEKISKITGGKDWESYNRASGNSPFIGSSSVNNGVTDYVNYAGHEKQVGKGVISINRNGSVGYAFYHPYPAYFSGDTRVLEINNFKGNRFVNQFIVSSIRKQKEKYAYGYKMGTGRIKRQKIMLPSKDGHPDFEFMEQYMKRMENRVLEKVKNRF</sequence>
<evidence type="ECO:0000256" key="2">
    <source>
        <dbReference type="ARBA" id="ARBA00022747"/>
    </source>
</evidence>
<evidence type="ECO:0000313" key="6">
    <source>
        <dbReference type="Proteomes" id="UP000504756"/>
    </source>
</evidence>
<comment type="caution">
    <text evidence="5">The sequence shown here is derived from an EMBL/GenBank/DDBJ whole genome shotgun (WGS) entry which is preliminary data.</text>
</comment>
<comment type="similarity">
    <text evidence="1">Belongs to the type-I restriction system S methylase family.</text>
</comment>
<accession>A0A6L2ZYA7</accession>
<feature type="domain" description="Type I restriction modification DNA specificity" evidence="4">
    <location>
        <begin position="3"/>
        <end position="151"/>
    </location>
</feature>
<dbReference type="EMBL" id="BLXU01000013">
    <property type="protein sequence ID" value="GFO52651.1"/>
    <property type="molecule type" value="Genomic_DNA"/>
</dbReference>
<dbReference type="AlphaFoldDB" id="A0A6L2ZYA7"/>